<dbReference type="Proteomes" id="UP000187209">
    <property type="component" value="Unassembled WGS sequence"/>
</dbReference>
<accession>A0A1R2AP79</accession>
<proteinExistence type="predicted"/>
<gene>
    <name evidence="1" type="ORF">SteCoe_36833</name>
</gene>
<comment type="caution">
    <text evidence="1">The sequence shown here is derived from an EMBL/GenBank/DDBJ whole genome shotgun (WGS) entry which is preliminary data.</text>
</comment>
<dbReference type="AlphaFoldDB" id="A0A1R2AP79"/>
<evidence type="ECO:0000313" key="2">
    <source>
        <dbReference type="Proteomes" id="UP000187209"/>
    </source>
</evidence>
<name>A0A1R2AP79_9CILI</name>
<dbReference type="EMBL" id="MPUH01001744">
    <property type="protein sequence ID" value="OMJ66343.1"/>
    <property type="molecule type" value="Genomic_DNA"/>
</dbReference>
<keyword evidence="2" id="KW-1185">Reference proteome</keyword>
<protein>
    <submittedName>
        <fullName evidence="1">Uncharacterized protein</fullName>
    </submittedName>
</protein>
<reference evidence="1 2" key="1">
    <citation type="submission" date="2016-11" db="EMBL/GenBank/DDBJ databases">
        <title>The macronuclear genome of Stentor coeruleus: a giant cell with tiny introns.</title>
        <authorList>
            <person name="Slabodnick M."/>
            <person name="Ruby J.G."/>
            <person name="Reiff S.B."/>
            <person name="Swart E.C."/>
            <person name="Gosai S."/>
            <person name="Prabakaran S."/>
            <person name="Witkowska E."/>
            <person name="Larue G.E."/>
            <person name="Fisher S."/>
            <person name="Freeman R.M."/>
            <person name="Gunawardena J."/>
            <person name="Chu W."/>
            <person name="Stover N.A."/>
            <person name="Gregory B.D."/>
            <person name="Nowacki M."/>
            <person name="Derisi J."/>
            <person name="Roy S.W."/>
            <person name="Marshall W.F."/>
            <person name="Sood P."/>
        </authorList>
    </citation>
    <scope>NUCLEOTIDE SEQUENCE [LARGE SCALE GENOMIC DNA]</scope>
    <source>
        <strain evidence="1">WM001</strain>
    </source>
</reference>
<evidence type="ECO:0000313" key="1">
    <source>
        <dbReference type="EMBL" id="OMJ66343.1"/>
    </source>
</evidence>
<organism evidence="1 2">
    <name type="scientific">Stentor coeruleus</name>
    <dbReference type="NCBI Taxonomy" id="5963"/>
    <lineage>
        <taxon>Eukaryota</taxon>
        <taxon>Sar</taxon>
        <taxon>Alveolata</taxon>
        <taxon>Ciliophora</taxon>
        <taxon>Postciliodesmatophora</taxon>
        <taxon>Heterotrichea</taxon>
        <taxon>Heterotrichida</taxon>
        <taxon>Stentoridae</taxon>
        <taxon>Stentor</taxon>
    </lineage>
</organism>
<sequence length="389" mass="45954">MEVLSKQIKKITSSKSLQEISNHNPDLSASLKFYGCYTLNVLIEMCGYFMRMQPDYNESLAVFIIYATLKLPISISNSKNISVYKEWLDNDIKNSECLKNAYISYGIQGITNEKTILGIVQWEEFCHSLESEVLNKYYRSKLEAQAYIEIPKLDNLKNAEELGRFFYEKNIGSKSLRKSYMKKVFELIVKTEKINKNDQDEENFIKNVKEIKELVKNYDPEPEKNKILEYDVDIKYEFVKKNFEIPDKNHIVYSGLNKNEVKSLIAEVKFMNNAEEGIFIRFIKEDIENLVDGIKIIFTIEDIGVTLLEEIRRRKIYKVFFTYNEINFLYSSMHNCYKFFENKRLSLALRDEDFVVLPNGELRLIRANIFDKEIRESTENDLINRVYNF</sequence>